<dbReference type="Gene3D" id="3.30.190.20">
    <property type="match status" value="1"/>
</dbReference>
<dbReference type="OrthoDB" id="9809851at2"/>
<dbReference type="GO" id="GO:0009380">
    <property type="term" value="C:excinuclease repair complex"/>
    <property type="evidence" value="ECO:0007669"/>
    <property type="project" value="InterPro"/>
</dbReference>
<evidence type="ECO:0000256" key="1">
    <source>
        <dbReference type="ARBA" id="ARBA00004496"/>
    </source>
</evidence>
<dbReference type="NCBIfam" id="TIGR00630">
    <property type="entry name" value="uvra"/>
    <property type="match status" value="1"/>
</dbReference>
<dbReference type="EMBL" id="CP011125">
    <property type="protein sequence ID" value="AKF07190.1"/>
    <property type="molecule type" value="Genomic_DNA"/>
</dbReference>
<reference evidence="19 20" key="1">
    <citation type="submission" date="2015-03" db="EMBL/GenBank/DDBJ databases">
        <title>Genome assembly of Sandaracinus amylolyticus DSM 53668.</title>
        <authorList>
            <person name="Sharma G."/>
            <person name="Subramanian S."/>
        </authorList>
    </citation>
    <scope>NUCLEOTIDE SEQUENCE [LARGE SCALE GENOMIC DNA]</scope>
    <source>
        <strain evidence="19 20">DSM 53668</strain>
    </source>
</reference>
<evidence type="ECO:0000256" key="14">
    <source>
        <dbReference type="ARBA" id="ARBA00038000"/>
    </source>
</evidence>
<dbReference type="PROSITE" id="PS50893">
    <property type="entry name" value="ABC_TRANSPORTER_2"/>
    <property type="match status" value="2"/>
</dbReference>
<organism evidence="19 20">
    <name type="scientific">Sandaracinus amylolyticus</name>
    <dbReference type="NCBI Taxonomy" id="927083"/>
    <lineage>
        <taxon>Bacteria</taxon>
        <taxon>Pseudomonadati</taxon>
        <taxon>Myxococcota</taxon>
        <taxon>Polyangia</taxon>
        <taxon>Polyangiales</taxon>
        <taxon>Sandaracinaceae</taxon>
        <taxon>Sandaracinus</taxon>
    </lineage>
</organism>
<keyword evidence="11" id="KW-0267">Excision nuclease</keyword>
<dbReference type="InterPro" id="IPR017871">
    <property type="entry name" value="ABC_transporter-like_CS"/>
</dbReference>
<dbReference type="InterPro" id="IPR003439">
    <property type="entry name" value="ABC_transporter-like_ATP-bd"/>
</dbReference>
<dbReference type="GO" id="GO:0005524">
    <property type="term" value="F:ATP binding"/>
    <property type="evidence" value="ECO:0007669"/>
    <property type="project" value="UniProtKB-KW"/>
</dbReference>
<dbReference type="GO" id="GO:0006289">
    <property type="term" value="P:nucleotide-excision repair"/>
    <property type="evidence" value="ECO:0007669"/>
    <property type="project" value="InterPro"/>
</dbReference>
<keyword evidence="6" id="KW-0227">DNA damage</keyword>
<dbReference type="Gene3D" id="1.20.1580.10">
    <property type="entry name" value="ABC transporter ATPase like domain"/>
    <property type="match status" value="3"/>
</dbReference>
<comment type="similarity">
    <text evidence="14">Belongs to the ABC transporter superfamily. UvrA family.</text>
</comment>
<keyword evidence="2" id="KW-0963">Cytoplasm</keyword>
<evidence type="ECO:0000256" key="12">
    <source>
        <dbReference type="ARBA" id="ARBA00023125"/>
    </source>
</evidence>
<keyword evidence="4" id="KW-0677">Repeat</keyword>
<evidence type="ECO:0000256" key="10">
    <source>
        <dbReference type="ARBA" id="ARBA00022840"/>
    </source>
</evidence>
<evidence type="ECO:0000256" key="3">
    <source>
        <dbReference type="ARBA" id="ARBA00022723"/>
    </source>
</evidence>
<dbReference type="Gene3D" id="1.10.8.280">
    <property type="entry name" value="ABC transporter ATPase domain-like"/>
    <property type="match status" value="1"/>
</dbReference>
<evidence type="ECO:0000256" key="8">
    <source>
        <dbReference type="ARBA" id="ARBA00022771"/>
    </source>
</evidence>
<dbReference type="InterPro" id="IPR027417">
    <property type="entry name" value="P-loop_NTPase"/>
</dbReference>
<evidence type="ECO:0000313" key="20">
    <source>
        <dbReference type="Proteomes" id="UP000034883"/>
    </source>
</evidence>
<dbReference type="InterPro" id="IPR041552">
    <property type="entry name" value="UvrA_DNA-bd"/>
</dbReference>
<dbReference type="KEGG" id="samy:DB32_004339"/>
<dbReference type="PROSITE" id="PS00211">
    <property type="entry name" value="ABC_TRANSPORTER_1"/>
    <property type="match status" value="2"/>
</dbReference>
<evidence type="ECO:0000256" key="11">
    <source>
        <dbReference type="ARBA" id="ARBA00022881"/>
    </source>
</evidence>
<dbReference type="RefSeq" id="WP_053234475.1">
    <property type="nucleotide sequence ID" value="NZ_CP011125.1"/>
</dbReference>
<evidence type="ECO:0000256" key="17">
    <source>
        <dbReference type="SAM" id="MobiDB-lite"/>
    </source>
</evidence>
<dbReference type="InterPro" id="IPR041102">
    <property type="entry name" value="UvrA_inter"/>
</dbReference>
<dbReference type="SMART" id="SM00382">
    <property type="entry name" value="AAA"/>
    <property type="match status" value="4"/>
</dbReference>
<evidence type="ECO:0000313" key="19">
    <source>
        <dbReference type="EMBL" id="AKF07190.1"/>
    </source>
</evidence>
<sequence length="1817" mass="195357">MRSTRLRGARTHNLRAIDLDLEPGTLVAIAGPSGAGKSSLAFGTLYAEGQRRYVESFSAYARQFLERLARPPVDRLEPVAAGIAVDRQAPVRTSRSTVGTMTEVADYAKSLWARAAQLHCRQCGERVTRDEPEAIADALLASHAGAKLLVTYPVPVRDAEGFLGVREMLAGAGYRRVLIDGAVRDLDEVRPSDVLGDDVIAATPKKKVAKKKATKKKAAAPEPEPALRTVEVVADRTVLRDEERGRIVEALEAAMTRGHGRAAAVIGSEVHRYSRALHCARCDIAYRDATPGLFSFNSAVGACESCRGFGRVIGVDWAKVLPDPKKTLGGGAIAPWGGKSTAWERRALAKHAAAAGVPLDVPIAQLSEAQRHWLMEGDALGWPRGWFGLRGWFGWLESRAYKMHVRVLLSRYRSYEDCTACNGARLKPDALLWKIDGRSIAELFAMPASDARVFLDRVEPVIETDAATLLLLRECRDRLRTLEDVGLGYLQLDRASRTLSGGESQRVSLTSALSASLTGAMFVLDEPTVGLHPSDVRKLSRVVERLAEDDNLVLVVEHDPDVIRAADRVIELGPGAGEHGGGIVFDGTPDVLAKGDTATAHALREDARVVRERRITPSWLVLRGARGHNLQHVELRIPIGAMTCVTGPSGSGKSSLVLETLVPAVQRALGVPGVHQPLDHDALEGAALVSSVVHVDQSPLGRTSRGNAATYLGAWDVIRKRFAREPLAKERGYTDGFFSFNVEGGRCETCRGDGAETVEMQFLADVTFSCPDCSGRRFVGPVLDVVHRGMTVADVLELTANEAAERFAGDASVCERLRPIIDVGLGYLKLGQSLNTLSGGEAQRLKLALALAETPPGALVVLDEPTAGLHAKDVEPLMQVLDRLVARGDTVVIVEHDMRVAARADRVIDLGPGAGNEGGRVVAAGTPEEVAAVEGSRTAEFLARALGRGEVETPTSTRTSRSTSTGSDARVIEVVNAHEHNLRNVSVRFPREKLVAVTGPSGSGKSTLAFDVVFAEGQRRYLETLSPYARQYLPQLPRPAVDRVVGVPPTVSVEQRITRGGANSTVATVTEVAHYLRLLWARAGLLHCTECEVPIAARAPGLLTEDVLARFGTKAEITVLAPVVRGRKGHHRELLGQMRDKGFTEARIDGVVRKLEPGLSLARFVEHDVDVVVDRARGDRAKLEAALRRAAELGEGSVRVLAAGEDLLLSTKRACPSCGKGYPELDPRFFSFNTRQGQCEGCEGKGFHLRTIGKGKTLREVREACEDCGGTRLSKLARSVTIDDRPITALLSQSVEAARRELSRMTLKGREKEIGEPCLHESEARLRFLEEVGLGYLGLDRPADTLSGGETQRVRLAAQLGSGLTGLLYVLDEPTIGLHPRDTGKLVGALRALVDKGNSVIVVEHDTDVIRAAEHVVDVGPGGGKRGGRVLAEGAPAVLETVRESITGASIARAAHIPSERRDCAKAPRLELEGARGHNLKSVDVSIPLGRLVVVTGVSGSGKSTLVRRVLLPAVRDGLGLVNDEPGLPFAKLRGHDALQRATMVDQSPIGRTPRSVPATYVGVWDEIRRLLAQTPEARARGWDASRFSFNVSHGGRCPTCDGNGSLTVEMAFLPDVYLPCDGCRGMRFTQETLDARLHDRSAGELLKMEIEEAAKVLSAVPKVARPLELLTELGLGYLELGQASNTLSGGEAQRLKLVAELGTAAQGKTLYVLDEPTTGLHRDDVGRLIGVLGKFVERGDTVVVIEHHPDVILQADWVIDLGPEGGQGGGTIVVQGTPEEVAACERSHTGRALRDEYARAGIELGAKKKPPKRKAS</sequence>
<dbReference type="Gene3D" id="3.30.1490.20">
    <property type="entry name" value="ATP-grasp fold, A domain"/>
    <property type="match status" value="1"/>
</dbReference>
<evidence type="ECO:0000256" key="16">
    <source>
        <dbReference type="ARBA" id="ARBA00042156"/>
    </source>
</evidence>
<keyword evidence="13" id="KW-0234">DNA repair</keyword>
<protein>
    <recommendedName>
        <fullName evidence="15">UvrABC system protein A</fullName>
    </recommendedName>
    <alternativeName>
        <fullName evidence="16">Excinuclease ABC subunit A</fullName>
    </alternativeName>
</protein>
<dbReference type="Proteomes" id="UP000034883">
    <property type="component" value="Chromosome"/>
</dbReference>
<feature type="region of interest" description="Disordered" evidence="17">
    <location>
        <begin position="948"/>
        <end position="967"/>
    </location>
</feature>
<evidence type="ECO:0000256" key="5">
    <source>
        <dbReference type="ARBA" id="ARBA00022741"/>
    </source>
</evidence>
<keyword evidence="20" id="KW-1185">Reference proteome</keyword>
<dbReference type="PANTHER" id="PTHR43152:SF3">
    <property type="entry name" value="UVRABC SYSTEM PROTEIN A"/>
    <property type="match status" value="1"/>
</dbReference>
<dbReference type="GO" id="GO:0008270">
    <property type="term" value="F:zinc ion binding"/>
    <property type="evidence" value="ECO:0007669"/>
    <property type="project" value="UniProtKB-KW"/>
</dbReference>
<dbReference type="Gene3D" id="3.40.50.300">
    <property type="entry name" value="P-loop containing nucleotide triphosphate hydrolases"/>
    <property type="match status" value="5"/>
</dbReference>
<gene>
    <name evidence="19" type="ORF">DB32_004339</name>
</gene>
<keyword evidence="7" id="KW-0228">DNA excision</keyword>
<dbReference type="SUPFAM" id="SSF52540">
    <property type="entry name" value="P-loop containing nucleoside triphosphate hydrolases"/>
    <property type="match status" value="4"/>
</dbReference>
<evidence type="ECO:0000256" key="9">
    <source>
        <dbReference type="ARBA" id="ARBA00022833"/>
    </source>
</evidence>
<dbReference type="InterPro" id="IPR003593">
    <property type="entry name" value="AAA+_ATPase"/>
</dbReference>
<keyword evidence="9" id="KW-0862">Zinc</keyword>
<keyword evidence="12" id="KW-0238">DNA-binding</keyword>
<evidence type="ECO:0000256" key="2">
    <source>
        <dbReference type="ARBA" id="ARBA00022490"/>
    </source>
</evidence>
<evidence type="ECO:0000256" key="15">
    <source>
        <dbReference type="ARBA" id="ARBA00039316"/>
    </source>
</evidence>
<comment type="subcellular location">
    <subcellularLocation>
        <location evidence="1">Cytoplasm</location>
    </subcellularLocation>
</comment>
<dbReference type="InterPro" id="IPR013815">
    <property type="entry name" value="ATP_grasp_subdomain_1"/>
</dbReference>
<dbReference type="InterPro" id="IPR004602">
    <property type="entry name" value="UvrA"/>
</dbReference>
<evidence type="ECO:0000256" key="7">
    <source>
        <dbReference type="ARBA" id="ARBA00022769"/>
    </source>
</evidence>
<keyword evidence="3" id="KW-0479">Metal-binding</keyword>
<keyword evidence="10" id="KW-0067">ATP-binding</keyword>
<dbReference type="GO" id="GO:0003677">
    <property type="term" value="F:DNA binding"/>
    <property type="evidence" value="ECO:0007669"/>
    <property type="project" value="UniProtKB-KW"/>
</dbReference>
<feature type="domain" description="ABC transporter" evidence="18">
    <location>
        <begin position="610"/>
        <end position="937"/>
    </location>
</feature>
<evidence type="ECO:0000256" key="13">
    <source>
        <dbReference type="ARBA" id="ARBA00023204"/>
    </source>
</evidence>
<dbReference type="Pfam" id="PF17755">
    <property type="entry name" value="UvrA_DNA-bind"/>
    <property type="match status" value="1"/>
</dbReference>
<dbReference type="PANTHER" id="PTHR43152">
    <property type="entry name" value="UVRABC SYSTEM PROTEIN A"/>
    <property type="match status" value="1"/>
</dbReference>
<keyword evidence="5" id="KW-0547">Nucleotide-binding</keyword>
<proteinExistence type="inferred from homology"/>
<dbReference type="Pfam" id="PF17760">
    <property type="entry name" value="UvrA_inter"/>
    <property type="match status" value="1"/>
</dbReference>
<keyword evidence="8" id="KW-0863">Zinc-finger</keyword>
<dbReference type="GO" id="GO:0004518">
    <property type="term" value="F:nuclease activity"/>
    <property type="evidence" value="ECO:0007669"/>
    <property type="project" value="UniProtKB-KW"/>
</dbReference>
<dbReference type="GO" id="GO:0005737">
    <property type="term" value="C:cytoplasm"/>
    <property type="evidence" value="ECO:0007669"/>
    <property type="project" value="UniProtKB-SubCell"/>
</dbReference>
<dbReference type="GO" id="GO:0016887">
    <property type="term" value="F:ATP hydrolysis activity"/>
    <property type="evidence" value="ECO:0007669"/>
    <property type="project" value="InterPro"/>
</dbReference>
<evidence type="ECO:0000256" key="6">
    <source>
        <dbReference type="ARBA" id="ARBA00022763"/>
    </source>
</evidence>
<accession>A0A0F6W4L6</accession>
<evidence type="ECO:0000259" key="18">
    <source>
        <dbReference type="PROSITE" id="PS50893"/>
    </source>
</evidence>
<name>A0A0F6W4L6_9BACT</name>
<dbReference type="STRING" id="927083.DB32_004339"/>
<feature type="domain" description="ABC transporter" evidence="18">
    <location>
        <begin position="1459"/>
        <end position="1795"/>
    </location>
</feature>
<feature type="compositionally biased region" description="Low complexity" evidence="17">
    <location>
        <begin position="955"/>
        <end position="967"/>
    </location>
</feature>
<evidence type="ECO:0000256" key="4">
    <source>
        <dbReference type="ARBA" id="ARBA00022737"/>
    </source>
</evidence>